<dbReference type="Pfam" id="PF09335">
    <property type="entry name" value="VTT_dom"/>
    <property type="match status" value="1"/>
</dbReference>
<evidence type="ECO:0000313" key="10">
    <source>
        <dbReference type="Proteomes" id="UP001056708"/>
    </source>
</evidence>
<feature type="transmembrane region" description="Helical" evidence="7">
    <location>
        <begin position="55"/>
        <end position="77"/>
    </location>
</feature>
<evidence type="ECO:0000256" key="1">
    <source>
        <dbReference type="ARBA" id="ARBA00004651"/>
    </source>
</evidence>
<keyword evidence="5 7" id="KW-1133">Transmembrane helix</keyword>
<sequence length="208" mass="22568">MSEAISLEAVEEIARQYGYWAVFWGISLENAGVPLPGETLTLVGGFLAGEGELDYWIVLLCATGGAILGDNVGYWIGRWGGFPLMVRIGRLLRISEEQLYGLRHQFTNNAAKAVFLGRFVALLRIFAGPLAGISEMPYGKFFLCNASGAAVWASVMVSLSFFVGRLVPLEKLVSGVATFSVGALLLLVLAIAVPRLLELRNPLKMEEK</sequence>
<keyword evidence="3" id="KW-1003">Cell membrane</keyword>
<organism evidence="9 10">
    <name type="scientific">Phormidium yuhuli AB48</name>
    <dbReference type="NCBI Taxonomy" id="2940671"/>
    <lineage>
        <taxon>Bacteria</taxon>
        <taxon>Bacillati</taxon>
        <taxon>Cyanobacteriota</taxon>
        <taxon>Cyanophyceae</taxon>
        <taxon>Oscillatoriophycideae</taxon>
        <taxon>Oscillatoriales</taxon>
        <taxon>Oscillatoriaceae</taxon>
        <taxon>Phormidium</taxon>
        <taxon>Phormidium yuhuli</taxon>
    </lineage>
</organism>
<reference evidence="9" key="1">
    <citation type="submission" date="2022-06" db="EMBL/GenBank/DDBJ databases">
        <title>Genome sequence of Phormidium yuhuli AB48 isolated from an industrial photobioreactor environment.</title>
        <authorList>
            <person name="Qiu Y."/>
            <person name="Noonan A.J.C."/>
            <person name="Dofher K."/>
            <person name="Koch M."/>
            <person name="Kieft B."/>
            <person name="Lin X."/>
            <person name="Ziels R.M."/>
            <person name="Hallam S.J."/>
        </authorList>
    </citation>
    <scope>NUCLEOTIDE SEQUENCE</scope>
    <source>
        <strain evidence="9">AB48</strain>
    </source>
</reference>
<keyword evidence="6 7" id="KW-0472">Membrane</keyword>
<evidence type="ECO:0000256" key="7">
    <source>
        <dbReference type="SAM" id="Phobius"/>
    </source>
</evidence>
<dbReference type="Proteomes" id="UP001056708">
    <property type="component" value="Chromosome"/>
</dbReference>
<evidence type="ECO:0000256" key="5">
    <source>
        <dbReference type="ARBA" id="ARBA00022989"/>
    </source>
</evidence>
<accession>A0ABY5AR74</accession>
<evidence type="ECO:0000313" key="9">
    <source>
        <dbReference type="EMBL" id="USR90648.1"/>
    </source>
</evidence>
<keyword evidence="4 7" id="KW-0812">Transmembrane</keyword>
<dbReference type="EMBL" id="CP098611">
    <property type="protein sequence ID" value="USR90648.1"/>
    <property type="molecule type" value="Genomic_DNA"/>
</dbReference>
<keyword evidence="10" id="KW-1185">Reference proteome</keyword>
<dbReference type="PANTHER" id="PTHR42709">
    <property type="entry name" value="ALKALINE PHOSPHATASE LIKE PROTEIN"/>
    <property type="match status" value="1"/>
</dbReference>
<comment type="similarity">
    <text evidence="2">Belongs to the DedA family.</text>
</comment>
<proteinExistence type="inferred from homology"/>
<feature type="transmembrane region" description="Helical" evidence="7">
    <location>
        <begin position="176"/>
        <end position="197"/>
    </location>
</feature>
<dbReference type="InterPro" id="IPR051311">
    <property type="entry name" value="DedA_domain"/>
</dbReference>
<feature type="transmembrane region" description="Helical" evidence="7">
    <location>
        <begin position="142"/>
        <end position="164"/>
    </location>
</feature>
<feature type="domain" description="VTT" evidence="8">
    <location>
        <begin position="35"/>
        <end position="159"/>
    </location>
</feature>
<name>A0ABY5AR74_9CYAN</name>
<dbReference type="PANTHER" id="PTHR42709:SF6">
    <property type="entry name" value="UNDECAPRENYL PHOSPHATE TRANSPORTER A"/>
    <property type="match status" value="1"/>
</dbReference>
<evidence type="ECO:0000256" key="6">
    <source>
        <dbReference type="ARBA" id="ARBA00023136"/>
    </source>
</evidence>
<protein>
    <submittedName>
        <fullName evidence="9">DedA family protein</fullName>
    </submittedName>
</protein>
<gene>
    <name evidence="9" type="ORF">NEA10_17745</name>
</gene>
<evidence type="ECO:0000256" key="4">
    <source>
        <dbReference type="ARBA" id="ARBA00022692"/>
    </source>
</evidence>
<evidence type="ECO:0000259" key="8">
    <source>
        <dbReference type="Pfam" id="PF09335"/>
    </source>
</evidence>
<comment type="subcellular location">
    <subcellularLocation>
        <location evidence="1">Cell membrane</location>
        <topology evidence="1">Multi-pass membrane protein</topology>
    </subcellularLocation>
</comment>
<evidence type="ECO:0000256" key="2">
    <source>
        <dbReference type="ARBA" id="ARBA00010792"/>
    </source>
</evidence>
<dbReference type="InterPro" id="IPR032816">
    <property type="entry name" value="VTT_dom"/>
</dbReference>
<dbReference type="RefSeq" id="WP_252662672.1">
    <property type="nucleotide sequence ID" value="NZ_CP098611.1"/>
</dbReference>
<evidence type="ECO:0000256" key="3">
    <source>
        <dbReference type="ARBA" id="ARBA00022475"/>
    </source>
</evidence>